<accession>A0A418WX34</accession>
<dbReference type="Pfam" id="PF11196">
    <property type="entry name" value="DUF2834"/>
    <property type="match status" value="1"/>
</dbReference>
<feature type="transmembrane region" description="Helical" evidence="1">
    <location>
        <begin position="91"/>
        <end position="112"/>
    </location>
</feature>
<sequence>MTPLDPMRKSMKFSKTTWLYLTFAVAGLVLTWYFNIRHVMAGGSLLLPEFVAHAFANHVSSSVAVDITVVAFAFFVWMFSEAKRLGIRWPFVYVILTIFVALAFAFPLFLAVRAHVIEKAGRITTSGSGDALSGGRA</sequence>
<evidence type="ECO:0000313" key="3">
    <source>
        <dbReference type="Proteomes" id="UP000285190"/>
    </source>
</evidence>
<keyword evidence="1" id="KW-0472">Membrane</keyword>
<dbReference type="AlphaFoldDB" id="A0A418WX34"/>
<protein>
    <submittedName>
        <fullName evidence="2">DUF2834 domain-containing protein</fullName>
    </submittedName>
</protein>
<name>A0A418WX34_9BURK</name>
<reference evidence="2 3" key="1">
    <citation type="submission" date="2018-09" db="EMBL/GenBank/DDBJ databases">
        <authorList>
            <person name="Zhu H."/>
        </authorList>
    </citation>
    <scope>NUCLEOTIDE SEQUENCE [LARGE SCALE GENOMIC DNA]</scope>
    <source>
        <strain evidence="2 3">K2R10-39</strain>
    </source>
</reference>
<gene>
    <name evidence="2" type="ORF">D3870_00850</name>
</gene>
<organism evidence="2 3">
    <name type="scientific">Noviherbaspirillum cavernae</name>
    <dbReference type="NCBI Taxonomy" id="2320862"/>
    <lineage>
        <taxon>Bacteria</taxon>
        <taxon>Pseudomonadati</taxon>
        <taxon>Pseudomonadota</taxon>
        <taxon>Betaproteobacteria</taxon>
        <taxon>Burkholderiales</taxon>
        <taxon>Oxalobacteraceae</taxon>
        <taxon>Noviherbaspirillum</taxon>
    </lineage>
</organism>
<feature type="transmembrane region" description="Helical" evidence="1">
    <location>
        <begin position="17"/>
        <end position="35"/>
    </location>
</feature>
<comment type="caution">
    <text evidence="2">The sequence shown here is derived from an EMBL/GenBank/DDBJ whole genome shotgun (WGS) entry which is preliminary data.</text>
</comment>
<dbReference type="InterPro" id="IPR021362">
    <property type="entry name" value="DUF2834"/>
</dbReference>
<feature type="transmembrane region" description="Helical" evidence="1">
    <location>
        <begin position="55"/>
        <end position="79"/>
    </location>
</feature>
<proteinExistence type="predicted"/>
<dbReference type="EMBL" id="QYUN01000002">
    <property type="protein sequence ID" value="RJG04761.1"/>
    <property type="molecule type" value="Genomic_DNA"/>
</dbReference>
<evidence type="ECO:0000313" key="2">
    <source>
        <dbReference type="EMBL" id="RJG04761.1"/>
    </source>
</evidence>
<keyword evidence="1" id="KW-1133">Transmembrane helix</keyword>
<dbReference type="Proteomes" id="UP000285190">
    <property type="component" value="Unassembled WGS sequence"/>
</dbReference>
<keyword evidence="3" id="KW-1185">Reference proteome</keyword>
<keyword evidence="1" id="KW-0812">Transmembrane</keyword>
<evidence type="ECO:0000256" key="1">
    <source>
        <dbReference type="SAM" id="Phobius"/>
    </source>
</evidence>